<organism evidence="7 8">
    <name type="scientific">Morchella conica CCBAS932</name>
    <dbReference type="NCBI Taxonomy" id="1392247"/>
    <lineage>
        <taxon>Eukaryota</taxon>
        <taxon>Fungi</taxon>
        <taxon>Dikarya</taxon>
        <taxon>Ascomycota</taxon>
        <taxon>Pezizomycotina</taxon>
        <taxon>Pezizomycetes</taxon>
        <taxon>Pezizales</taxon>
        <taxon>Morchellaceae</taxon>
        <taxon>Morchella</taxon>
    </lineage>
</organism>
<keyword evidence="8" id="KW-1185">Reference proteome</keyword>
<dbReference type="STRING" id="1392247.A0A3N4L1X4"/>
<dbReference type="Pfam" id="PF13640">
    <property type="entry name" value="2OG-FeII_Oxy_3"/>
    <property type="match status" value="1"/>
</dbReference>
<dbReference type="GO" id="GO:0004656">
    <property type="term" value="F:procollagen-proline 4-dioxygenase activity"/>
    <property type="evidence" value="ECO:0007669"/>
    <property type="project" value="TreeGrafter"/>
</dbReference>
<comment type="cofactor">
    <cofactor evidence="1">
        <name>L-ascorbate</name>
        <dbReference type="ChEBI" id="CHEBI:38290"/>
    </cofactor>
</comment>
<dbReference type="SMART" id="SM00702">
    <property type="entry name" value="P4Hc"/>
    <property type="match status" value="1"/>
</dbReference>
<keyword evidence="5" id="KW-0408">Iron</keyword>
<dbReference type="GO" id="GO:0005506">
    <property type="term" value="F:iron ion binding"/>
    <property type="evidence" value="ECO:0007669"/>
    <property type="project" value="InterPro"/>
</dbReference>
<protein>
    <recommendedName>
        <fullName evidence="6">Prolyl 4-hydroxylase alpha subunit domain-containing protein</fullName>
    </recommendedName>
</protein>
<dbReference type="InParanoid" id="A0A3N4L1X4"/>
<dbReference type="AlphaFoldDB" id="A0A3N4L1X4"/>
<evidence type="ECO:0000256" key="2">
    <source>
        <dbReference type="ARBA" id="ARBA00022723"/>
    </source>
</evidence>
<dbReference type="InterPro" id="IPR044862">
    <property type="entry name" value="Pro_4_hyd_alph_FE2OG_OXY"/>
</dbReference>
<proteinExistence type="predicted"/>
<dbReference type="GO" id="GO:0031418">
    <property type="term" value="F:L-ascorbic acid binding"/>
    <property type="evidence" value="ECO:0007669"/>
    <property type="project" value="InterPro"/>
</dbReference>
<evidence type="ECO:0000256" key="1">
    <source>
        <dbReference type="ARBA" id="ARBA00001961"/>
    </source>
</evidence>
<accession>A0A3N4L1X4</accession>
<dbReference type="PANTHER" id="PTHR10869:SF241">
    <property type="entry name" value="FE2OG DIOXYGENASE DOMAIN-CONTAINING PROTEIN"/>
    <property type="match status" value="1"/>
</dbReference>
<evidence type="ECO:0000259" key="6">
    <source>
        <dbReference type="SMART" id="SM00702"/>
    </source>
</evidence>
<dbReference type="EMBL" id="ML119117">
    <property type="protein sequence ID" value="RPB14581.1"/>
    <property type="molecule type" value="Genomic_DNA"/>
</dbReference>
<evidence type="ECO:0000313" key="7">
    <source>
        <dbReference type="EMBL" id="RPB14581.1"/>
    </source>
</evidence>
<dbReference type="Proteomes" id="UP000277580">
    <property type="component" value="Unassembled WGS sequence"/>
</dbReference>
<evidence type="ECO:0000256" key="5">
    <source>
        <dbReference type="ARBA" id="ARBA00023004"/>
    </source>
</evidence>
<dbReference type="InterPro" id="IPR045054">
    <property type="entry name" value="P4HA-like"/>
</dbReference>
<dbReference type="InterPro" id="IPR006620">
    <property type="entry name" value="Pro_4_hyd_alph"/>
</dbReference>
<feature type="domain" description="Prolyl 4-hydroxylase alpha subunit" evidence="6">
    <location>
        <begin position="33"/>
        <end position="232"/>
    </location>
</feature>
<dbReference type="GO" id="GO:0005783">
    <property type="term" value="C:endoplasmic reticulum"/>
    <property type="evidence" value="ECO:0007669"/>
    <property type="project" value="TreeGrafter"/>
</dbReference>
<dbReference type="OrthoDB" id="69177at2759"/>
<dbReference type="Gene3D" id="2.60.120.620">
    <property type="entry name" value="q2cbj1_9rhob like domain"/>
    <property type="match status" value="1"/>
</dbReference>
<keyword evidence="3" id="KW-0223">Dioxygenase</keyword>
<dbReference type="PANTHER" id="PTHR10869">
    <property type="entry name" value="PROLYL 4-HYDROXYLASE ALPHA SUBUNIT"/>
    <property type="match status" value="1"/>
</dbReference>
<evidence type="ECO:0000256" key="4">
    <source>
        <dbReference type="ARBA" id="ARBA00023002"/>
    </source>
</evidence>
<gene>
    <name evidence="7" type="ORF">P167DRAFT_552476</name>
</gene>
<reference evidence="7 8" key="1">
    <citation type="journal article" date="2018" name="Nat. Ecol. Evol.">
        <title>Pezizomycetes genomes reveal the molecular basis of ectomycorrhizal truffle lifestyle.</title>
        <authorList>
            <person name="Murat C."/>
            <person name="Payen T."/>
            <person name="Noel B."/>
            <person name="Kuo A."/>
            <person name="Morin E."/>
            <person name="Chen J."/>
            <person name="Kohler A."/>
            <person name="Krizsan K."/>
            <person name="Balestrini R."/>
            <person name="Da Silva C."/>
            <person name="Montanini B."/>
            <person name="Hainaut M."/>
            <person name="Levati E."/>
            <person name="Barry K.W."/>
            <person name="Belfiori B."/>
            <person name="Cichocki N."/>
            <person name="Clum A."/>
            <person name="Dockter R.B."/>
            <person name="Fauchery L."/>
            <person name="Guy J."/>
            <person name="Iotti M."/>
            <person name="Le Tacon F."/>
            <person name="Lindquist E.A."/>
            <person name="Lipzen A."/>
            <person name="Malagnac F."/>
            <person name="Mello A."/>
            <person name="Molinier V."/>
            <person name="Miyauchi S."/>
            <person name="Poulain J."/>
            <person name="Riccioni C."/>
            <person name="Rubini A."/>
            <person name="Sitrit Y."/>
            <person name="Splivallo R."/>
            <person name="Traeger S."/>
            <person name="Wang M."/>
            <person name="Zifcakova L."/>
            <person name="Wipf D."/>
            <person name="Zambonelli A."/>
            <person name="Paolocci F."/>
            <person name="Nowrousian M."/>
            <person name="Ottonello S."/>
            <person name="Baldrian P."/>
            <person name="Spatafora J.W."/>
            <person name="Henrissat B."/>
            <person name="Nagy L.G."/>
            <person name="Aury J.M."/>
            <person name="Wincker P."/>
            <person name="Grigoriev I.V."/>
            <person name="Bonfante P."/>
            <person name="Martin F.M."/>
        </authorList>
    </citation>
    <scope>NUCLEOTIDE SEQUENCE [LARGE SCALE GENOMIC DNA]</scope>
    <source>
        <strain evidence="7 8">CCBAS932</strain>
    </source>
</reference>
<sequence length="251" mass="27945">MSSPTPTSTPTPKATLLDFTTTPLSKHYGHPNHYALIIDDLLTPTECAALTTLAESHPTAWQPAAIKKGAERQEVETDVRDCSRILLDDASTAEMLYQRIHPFLAPMWELGGGVVAGTLRRGRRWRMKGVNERLRFLRYGEGQFFQAHCDAAYVRAGGKEKSFLTVHVYLNSEGEGGECRGGATRFWGMNMKEFVDVEARVGRVLVFQQRGLLHAGEVVEGGVKRTLRSDVMYEAFDVEEGSGEVVKEELK</sequence>
<evidence type="ECO:0000256" key="3">
    <source>
        <dbReference type="ARBA" id="ARBA00022964"/>
    </source>
</evidence>
<evidence type="ECO:0000313" key="8">
    <source>
        <dbReference type="Proteomes" id="UP000277580"/>
    </source>
</evidence>
<name>A0A3N4L1X4_9PEZI</name>
<keyword evidence="4" id="KW-0560">Oxidoreductase</keyword>
<keyword evidence="2" id="KW-0479">Metal-binding</keyword>